<gene>
    <name evidence="2" type="ORF">SAMN05660686_04753</name>
</gene>
<keyword evidence="3" id="KW-1185">Reference proteome</keyword>
<dbReference type="Proteomes" id="UP000198615">
    <property type="component" value="Unassembled WGS sequence"/>
</dbReference>
<accession>A0A8G2BME4</accession>
<feature type="compositionally biased region" description="Low complexity" evidence="1">
    <location>
        <begin position="80"/>
        <end position="91"/>
    </location>
</feature>
<dbReference type="RefSeq" id="WP_093154361.1">
    <property type="nucleotide sequence ID" value="NZ_FNBW01000021.1"/>
</dbReference>
<name>A0A8G2BME4_9PROT</name>
<dbReference type="AlphaFoldDB" id="A0A8G2BME4"/>
<reference evidence="2 3" key="1">
    <citation type="submission" date="2016-10" db="EMBL/GenBank/DDBJ databases">
        <authorList>
            <person name="Varghese N."/>
            <person name="Submissions S."/>
        </authorList>
    </citation>
    <scope>NUCLEOTIDE SEQUENCE [LARGE SCALE GENOMIC DNA]</scope>
    <source>
        <strain evidence="2 3">DSM 18839</strain>
    </source>
</reference>
<dbReference type="EMBL" id="FNBW01000021">
    <property type="protein sequence ID" value="SDG53693.1"/>
    <property type="molecule type" value="Genomic_DNA"/>
</dbReference>
<feature type="region of interest" description="Disordered" evidence="1">
    <location>
        <begin position="67"/>
        <end position="102"/>
    </location>
</feature>
<proteinExistence type="predicted"/>
<sequence>MTDPLGITLENVIVRKQSISMELTGDVLSQFERYQAFLQEDLGQEVSPSILARELVRKALDGDKAFQRRLNPLRKKKASADPASTDTAPAAQAPRTGDGGSV</sequence>
<evidence type="ECO:0000313" key="2">
    <source>
        <dbReference type="EMBL" id="SDG53693.1"/>
    </source>
</evidence>
<evidence type="ECO:0000256" key="1">
    <source>
        <dbReference type="SAM" id="MobiDB-lite"/>
    </source>
</evidence>
<evidence type="ECO:0000313" key="3">
    <source>
        <dbReference type="Proteomes" id="UP000198615"/>
    </source>
</evidence>
<protein>
    <submittedName>
        <fullName evidence="2">Uncharacterized protein</fullName>
    </submittedName>
</protein>
<organism evidence="2 3">
    <name type="scientific">Thalassobaculum litoreum DSM 18839</name>
    <dbReference type="NCBI Taxonomy" id="1123362"/>
    <lineage>
        <taxon>Bacteria</taxon>
        <taxon>Pseudomonadati</taxon>
        <taxon>Pseudomonadota</taxon>
        <taxon>Alphaproteobacteria</taxon>
        <taxon>Rhodospirillales</taxon>
        <taxon>Thalassobaculaceae</taxon>
        <taxon>Thalassobaculum</taxon>
    </lineage>
</organism>
<comment type="caution">
    <text evidence="2">The sequence shown here is derived from an EMBL/GenBank/DDBJ whole genome shotgun (WGS) entry which is preliminary data.</text>
</comment>